<dbReference type="PATRIC" id="fig|517011.3.peg.1354"/>
<evidence type="ECO:0000313" key="3">
    <source>
        <dbReference type="Proteomes" id="UP000051386"/>
    </source>
</evidence>
<evidence type="ECO:0000313" key="2">
    <source>
        <dbReference type="EMBL" id="KRG73987.1"/>
    </source>
</evidence>
<protein>
    <submittedName>
        <fullName evidence="2">Uncharacterized protein</fullName>
    </submittedName>
</protein>
<proteinExistence type="predicted"/>
<evidence type="ECO:0000256" key="1">
    <source>
        <dbReference type="SAM" id="Phobius"/>
    </source>
</evidence>
<comment type="caution">
    <text evidence="2">The sequence shown here is derived from an EMBL/GenBank/DDBJ whole genome shotgun (WGS) entry which is preliminary data.</text>
</comment>
<reference evidence="2 3" key="1">
    <citation type="submission" date="2015-05" db="EMBL/GenBank/DDBJ databases">
        <title>Genome sequencing and analysis of members of genus Stenotrophomonas.</title>
        <authorList>
            <person name="Patil P.P."/>
            <person name="Midha S."/>
            <person name="Patil P.B."/>
        </authorList>
    </citation>
    <scope>NUCLEOTIDE SEQUENCE [LARGE SCALE GENOMIC DNA]</scope>
    <source>
        <strain evidence="2 3">DSM 21508</strain>
    </source>
</reference>
<dbReference type="Proteomes" id="UP000051386">
    <property type="component" value="Unassembled WGS sequence"/>
</dbReference>
<keyword evidence="1" id="KW-0472">Membrane</keyword>
<keyword evidence="1" id="KW-0812">Transmembrane</keyword>
<dbReference type="RefSeq" id="WP_057508204.1">
    <property type="nucleotide sequence ID" value="NZ_JANUEG010000010.1"/>
</dbReference>
<dbReference type="EMBL" id="LDJK01000033">
    <property type="protein sequence ID" value="KRG73987.1"/>
    <property type="molecule type" value="Genomic_DNA"/>
</dbReference>
<keyword evidence="1" id="KW-1133">Transmembrane helix</keyword>
<sequence length="174" mass="19253">MSDRLTFARLVNDEGDMAGHVAYALYTRDKLTFIETFRLDKGRLPRDEELDAFIVTANLDLRVSAYRSEAERSLEVFVQEVLEESTGEIARLYQRELCRQLARSRSFIRAVAENLAANLLAAACVAVLAVVLYGSRIGFGNLVADVFGYHVISRPSDPPLRPGAGDLPAVPANH</sequence>
<gene>
    <name evidence="2" type="ORF">ABB28_08445</name>
</gene>
<dbReference type="AlphaFoldDB" id="A0A0R0D9A2"/>
<keyword evidence="3" id="KW-1185">Reference proteome</keyword>
<name>A0A0R0D9A2_9GAMM</name>
<feature type="transmembrane region" description="Helical" evidence="1">
    <location>
        <begin position="115"/>
        <end position="134"/>
    </location>
</feature>
<organism evidence="2 3">
    <name type="scientific">Stenotrophomonas chelatiphaga</name>
    <dbReference type="NCBI Taxonomy" id="517011"/>
    <lineage>
        <taxon>Bacteria</taxon>
        <taxon>Pseudomonadati</taxon>
        <taxon>Pseudomonadota</taxon>
        <taxon>Gammaproteobacteria</taxon>
        <taxon>Lysobacterales</taxon>
        <taxon>Lysobacteraceae</taxon>
        <taxon>Stenotrophomonas</taxon>
    </lineage>
</organism>
<accession>A0A0R0D9A2</accession>